<dbReference type="Proteomes" id="UP000054018">
    <property type="component" value="Unassembled WGS sequence"/>
</dbReference>
<dbReference type="EMBL" id="KN833947">
    <property type="protein sequence ID" value="KIK14260.1"/>
    <property type="molecule type" value="Genomic_DNA"/>
</dbReference>
<keyword evidence="2" id="KW-1185">Reference proteome</keyword>
<evidence type="ECO:0000313" key="2">
    <source>
        <dbReference type="Proteomes" id="UP000054018"/>
    </source>
</evidence>
<dbReference type="AlphaFoldDB" id="A0A0C9XPF2"/>
<name>A0A0C9XPF2_9AGAM</name>
<protein>
    <submittedName>
        <fullName evidence="1">Uncharacterized protein</fullName>
    </submittedName>
</protein>
<gene>
    <name evidence="1" type="ORF">PISMIDRAFT_17410</name>
</gene>
<accession>A0A0C9XPF2</accession>
<reference evidence="1 2" key="1">
    <citation type="submission" date="2014-04" db="EMBL/GenBank/DDBJ databases">
        <authorList>
            <consortium name="DOE Joint Genome Institute"/>
            <person name="Kuo A."/>
            <person name="Kohler A."/>
            <person name="Costa M.D."/>
            <person name="Nagy L.G."/>
            <person name="Floudas D."/>
            <person name="Copeland A."/>
            <person name="Barry K.W."/>
            <person name="Cichocki N."/>
            <person name="Veneault-Fourrey C."/>
            <person name="LaButti K."/>
            <person name="Lindquist E.A."/>
            <person name="Lipzen A."/>
            <person name="Lundell T."/>
            <person name="Morin E."/>
            <person name="Murat C."/>
            <person name="Sun H."/>
            <person name="Tunlid A."/>
            <person name="Henrissat B."/>
            <person name="Grigoriev I.V."/>
            <person name="Hibbett D.S."/>
            <person name="Martin F."/>
            <person name="Nordberg H.P."/>
            <person name="Cantor M.N."/>
            <person name="Hua S.X."/>
        </authorList>
    </citation>
    <scope>NUCLEOTIDE SEQUENCE [LARGE SCALE GENOMIC DNA]</scope>
    <source>
        <strain evidence="1 2">441</strain>
    </source>
</reference>
<dbReference type="HOGENOM" id="CLU_120592_0_0_1"/>
<evidence type="ECO:0000313" key="1">
    <source>
        <dbReference type="EMBL" id="KIK14260.1"/>
    </source>
</evidence>
<reference evidence="2" key="2">
    <citation type="submission" date="2015-01" db="EMBL/GenBank/DDBJ databases">
        <title>Evolutionary Origins and Diversification of the Mycorrhizal Mutualists.</title>
        <authorList>
            <consortium name="DOE Joint Genome Institute"/>
            <consortium name="Mycorrhizal Genomics Consortium"/>
            <person name="Kohler A."/>
            <person name="Kuo A."/>
            <person name="Nagy L.G."/>
            <person name="Floudas D."/>
            <person name="Copeland A."/>
            <person name="Barry K.W."/>
            <person name="Cichocki N."/>
            <person name="Veneault-Fourrey C."/>
            <person name="LaButti K."/>
            <person name="Lindquist E.A."/>
            <person name="Lipzen A."/>
            <person name="Lundell T."/>
            <person name="Morin E."/>
            <person name="Murat C."/>
            <person name="Riley R."/>
            <person name="Ohm R."/>
            <person name="Sun H."/>
            <person name="Tunlid A."/>
            <person name="Henrissat B."/>
            <person name="Grigoriev I.V."/>
            <person name="Hibbett D.S."/>
            <person name="Martin F."/>
        </authorList>
    </citation>
    <scope>NUCLEOTIDE SEQUENCE [LARGE SCALE GENOMIC DNA]</scope>
    <source>
        <strain evidence="2">441</strain>
    </source>
</reference>
<sequence length="139" mass="16069">MNIAIEGTPPLHKLLWCFLAANAPAVRQWDGFKVLITLQYPKIKPVEDILECFEEFQSHLEETCHNELSSVEALGDYLHIFQLWFLGMKTLPGKLEHEAHLSFHLRGIPLNFKSLMQAHGTLWPIQLKRQLRLMLATIL</sequence>
<organism evidence="1 2">
    <name type="scientific">Pisolithus microcarpus 441</name>
    <dbReference type="NCBI Taxonomy" id="765257"/>
    <lineage>
        <taxon>Eukaryota</taxon>
        <taxon>Fungi</taxon>
        <taxon>Dikarya</taxon>
        <taxon>Basidiomycota</taxon>
        <taxon>Agaricomycotina</taxon>
        <taxon>Agaricomycetes</taxon>
        <taxon>Agaricomycetidae</taxon>
        <taxon>Boletales</taxon>
        <taxon>Sclerodermatineae</taxon>
        <taxon>Pisolithaceae</taxon>
        <taxon>Pisolithus</taxon>
    </lineage>
</organism>
<proteinExistence type="predicted"/>